<evidence type="ECO:0000313" key="2">
    <source>
        <dbReference type="Proteomes" id="UP001501094"/>
    </source>
</evidence>
<name>A0ABN2NJG6_9MICO</name>
<sequence>MIQLTIHATADTLARVRALRIEPVIEVLGDAEFDLWPVVGQDGFWYQTLHGPARAHEPSDAVARALETDGSA</sequence>
<reference evidence="1 2" key="1">
    <citation type="journal article" date="2019" name="Int. J. Syst. Evol. Microbiol.">
        <title>The Global Catalogue of Microorganisms (GCM) 10K type strain sequencing project: providing services to taxonomists for standard genome sequencing and annotation.</title>
        <authorList>
            <consortium name="The Broad Institute Genomics Platform"/>
            <consortium name="The Broad Institute Genome Sequencing Center for Infectious Disease"/>
            <person name="Wu L."/>
            <person name="Ma J."/>
        </authorList>
    </citation>
    <scope>NUCLEOTIDE SEQUENCE [LARGE SCALE GENOMIC DNA]</scope>
    <source>
        <strain evidence="1 2">JCM 14326</strain>
    </source>
</reference>
<accession>A0ABN2NJG6</accession>
<organism evidence="1 2">
    <name type="scientific">Myceligenerans crystallogenes</name>
    <dbReference type="NCBI Taxonomy" id="316335"/>
    <lineage>
        <taxon>Bacteria</taxon>
        <taxon>Bacillati</taxon>
        <taxon>Actinomycetota</taxon>
        <taxon>Actinomycetes</taxon>
        <taxon>Micrococcales</taxon>
        <taxon>Promicromonosporaceae</taxon>
        <taxon>Myceligenerans</taxon>
    </lineage>
</organism>
<dbReference type="RefSeq" id="WP_344104643.1">
    <property type="nucleotide sequence ID" value="NZ_BAAANL010000006.1"/>
</dbReference>
<gene>
    <name evidence="1" type="ORF">GCM10009751_31280</name>
</gene>
<keyword evidence="2" id="KW-1185">Reference proteome</keyword>
<comment type="caution">
    <text evidence="1">The sequence shown here is derived from an EMBL/GenBank/DDBJ whole genome shotgun (WGS) entry which is preliminary data.</text>
</comment>
<evidence type="ECO:0000313" key="1">
    <source>
        <dbReference type="EMBL" id="GAA1870054.1"/>
    </source>
</evidence>
<dbReference type="Proteomes" id="UP001501094">
    <property type="component" value="Unassembled WGS sequence"/>
</dbReference>
<proteinExistence type="predicted"/>
<protein>
    <submittedName>
        <fullName evidence="1">Uncharacterized protein</fullName>
    </submittedName>
</protein>
<dbReference type="EMBL" id="BAAANL010000006">
    <property type="protein sequence ID" value="GAA1870054.1"/>
    <property type="molecule type" value="Genomic_DNA"/>
</dbReference>